<feature type="domain" description="Thioredoxin" evidence="1">
    <location>
        <begin position="7"/>
        <end position="168"/>
    </location>
</feature>
<dbReference type="AlphaFoldDB" id="A0ABD5ZT98"/>
<dbReference type="Proteomes" id="UP001596434">
    <property type="component" value="Unassembled WGS sequence"/>
</dbReference>
<dbReference type="InterPro" id="IPR013766">
    <property type="entry name" value="Thioredoxin_domain"/>
</dbReference>
<comment type="caution">
    <text evidence="2">The sequence shown here is derived from an EMBL/GenBank/DDBJ whole genome shotgun (WGS) entry which is preliminary data.</text>
</comment>
<keyword evidence="3" id="KW-1185">Reference proteome</keyword>
<evidence type="ECO:0000313" key="2">
    <source>
        <dbReference type="EMBL" id="MFC7253838.1"/>
    </source>
</evidence>
<evidence type="ECO:0000259" key="1">
    <source>
        <dbReference type="PROSITE" id="PS51352"/>
    </source>
</evidence>
<dbReference type="Pfam" id="PF00578">
    <property type="entry name" value="AhpC-TSA"/>
    <property type="match status" value="1"/>
</dbReference>
<dbReference type="InterPro" id="IPR000866">
    <property type="entry name" value="AhpC/TSA"/>
</dbReference>
<dbReference type="SUPFAM" id="SSF52833">
    <property type="entry name" value="Thioredoxin-like"/>
    <property type="match status" value="1"/>
</dbReference>
<protein>
    <submittedName>
        <fullName evidence="2">Redoxin domain-containing protein</fullName>
    </submittedName>
</protein>
<dbReference type="InterPro" id="IPR036249">
    <property type="entry name" value="Thioredoxin-like_sf"/>
</dbReference>
<evidence type="ECO:0000313" key="3">
    <source>
        <dbReference type="Proteomes" id="UP001596434"/>
    </source>
</evidence>
<sequence length="177" mass="19975">MDRDEPVGVGETMSDVEATLVRPDGTVAETTLGSLTADRPVLLSFYTMDFSPDCIDEWCSFRDFDWFSSGEHVQVVGCSKSSAGLHRRFIDYLGLNFPLFADSALDLSDAFGVTYRALGVTRRSRRSCFLLDADLRVRYRWIGDHWLDPTRDTPPVHEIHEAISEELEVADPETFGF</sequence>
<dbReference type="Gene3D" id="3.40.30.10">
    <property type="entry name" value="Glutaredoxin"/>
    <property type="match status" value="1"/>
</dbReference>
<proteinExistence type="predicted"/>
<accession>A0ABD5ZT98</accession>
<dbReference type="GeneID" id="96952126"/>
<reference evidence="2 3" key="1">
    <citation type="journal article" date="2019" name="Int. J. Syst. Evol. Microbiol.">
        <title>The Global Catalogue of Microorganisms (GCM) 10K type strain sequencing project: providing services to taxonomists for standard genome sequencing and annotation.</title>
        <authorList>
            <consortium name="The Broad Institute Genomics Platform"/>
            <consortium name="The Broad Institute Genome Sequencing Center for Infectious Disease"/>
            <person name="Wu L."/>
            <person name="Ma J."/>
        </authorList>
    </citation>
    <scope>NUCLEOTIDE SEQUENCE [LARGE SCALE GENOMIC DNA]</scope>
    <source>
        <strain evidence="2 3">GX21</strain>
    </source>
</reference>
<dbReference type="PROSITE" id="PS51352">
    <property type="entry name" value="THIOREDOXIN_2"/>
    <property type="match status" value="1"/>
</dbReference>
<dbReference type="RefSeq" id="WP_379701899.1">
    <property type="nucleotide sequence ID" value="NZ_JBHTAT010000001.1"/>
</dbReference>
<name>A0ABD5ZT98_9EURY</name>
<dbReference type="EMBL" id="JBHTAT010000001">
    <property type="protein sequence ID" value="MFC7253838.1"/>
    <property type="molecule type" value="Genomic_DNA"/>
</dbReference>
<organism evidence="2 3">
    <name type="scientific">Haloplanus litoreus</name>
    <dbReference type="NCBI Taxonomy" id="767515"/>
    <lineage>
        <taxon>Archaea</taxon>
        <taxon>Methanobacteriati</taxon>
        <taxon>Methanobacteriota</taxon>
        <taxon>Stenosarchaea group</taxon>
        <taxon>Halobacteria</taxon>
        <taxon>Halobacteriales</taxon>
        <taxon>Haloferacaceae</taxon>
        <taxon>Haloplanus</taxon>
    </lineage>
</organism>
<gene>
    <name evidence="2" type="ORF">ACFQKE_00705</name>
</gene>